<name>D6U5T2_KTERA</name>
<accession>D6U5T2</accession>
<evidence type="ECO:0000313" key="1">
    <source>
        <dbReference type="EMBL" id="EFH80343.1"/>
    </source>
</evidence>
<dbReference type="InterPro" id="IPR036249">
    <property type="entry name" value="Thioredoxin-like_sf"/>
</dbReference>
<evidence type="ECO:0000313" key="2">
    <source>
        <dbReference type="Proteomes" id="UP000004508"/>
    </source>
</evidence>
<dbReference type="SUPFAM" id="SSF52833">
    <property type="entry name" value="Thioredoxin-like"/>
    <property type="match status" value="1"/>
</dbReference>
<dbReference type="EMBL" id="ADVG01000005">
    <property type="protein sequence ID" value="EFH80343.1"/>
    <property type="molecule type" value="Genomic_DNA"/>
</dbReference>
<dbReference type="STRING" id="485913.Krac_0934"/>
<keyword evidence="2" id="KW-1185">Reference proteome</keyword>
<dbReference type="InParanoid" id="D6U5T2"/>
<sequence>MTERTFCAQVCSEEPIIGSATHADTWLLLEYTGTWYHKALEESTLAESVKEWVAAQRQGLPRLRVQLIKQHNQPVAAPRCFLAVAREGRFLFYSFQLRQYEDLLALDIADIARHPERYQAHRTDEPLYLVCTHGKHDQCCAKFGLPIYNELRTLVGEQAWQTSHLGGDKFAANVVCFPHAIYYGHVTRSDVPRIVEAYRQEQIYLAKYRGQSCYNAVEQAADYFLRRACHDNHLQAFRLVEARQEGEILLFSVVFQATGDESRHTLTLACEPREVTSYSTCKGTWRHTITYYHLRHYSHAPLVALS</sequence>
<organism evidence="1 2">
    <name type="scientific">Ktedonobacter racemifer DSM 44963</name>
    <dbReference type="NCBI Taxonomy" id="485913"/>
    <lineage>
        <taxon>Bacteria</taxon>
        <taxon>Bacillati</taxon>
        <taxon>Chloroflexota</taxon>
        <taxon>Ktedonobacteria</taxon>
        <taxon>Ktedonobacterales</taxon>
        <taxon>Ktedonobacteraceae</taxon>
        <taxon>Ktedonobacter</taxon>
    </lineage>
</organism>
<dbReference type="PANTHER" id="PTHR31902:SF22">
    <property type="entry name" value="SLL1203 PROTEIN"/>
    <property type="match status" value="1"/>
</dbReference>
<dbReference type="InterPro" id="IPR009737">
    <property type="entry name" value="Aim32/Apd1-like"/>
</dbReference>
<dbReference type="Pfam" id="PF06999">
    <property type="entry name" value="Suc_Fer-like"/>
    <property type="match status" value="1"/>
</dbReference>
<proteinExistence type="predicted"/>
<dbReference type="Gene3D" id="3.40.30.10">
    <property type="entry name" value="Glutaredoxin"/>
    <property type="match status" value="1"/>
</dbReference>
<dbReference type="CDD" id="cd03062">
    <property type="entry name" value="TRX_Fd_Sucrase"/>
    <property type="match status" value="1"/>
</dbReference>
<comment type="caution">
    <text evidence="1">The sequence shown here is derived from an EMBL/GenBank/DDBJ whole genome shotgun (WGS) entry which is preliminary data.</text>
</comment>
<dbReference type="OrthoDB" id="3399139at2"/>
<dbReference type="Proteomes" id="UP000004508">
    <property type="component" value="Unassembled WGS sequence"/>
</dbReference>
<dbReference type="AlphaFoldDB" id="D6U5T2"/>
<dbReference type="RefSeq" id="WP_007922865.1">
    <property type="nucleotide sequence ID" value="NZ_ADVG01000005.1"/>
</dbReference>
<protein>
    <submittedName>
        <fullName evidence="1">Sucraseferredoxin family protein</fullName>
    </submittedName>
</protein>
<gene>
    <name evidence="1" type="ORF">Krac_0934</name>
</gene>
<dbReference type="PANTHER" id="PTHR31902">
    <property type="entry name" value="ACTIN PATCHES DISTAL PROTEIN 1"/>
    <property type="match status" value="1"/>
</dbReference>
<reference evidence="1 2" key="1">
    <citation type="journal article" date="2011" name="Stand. Genomic Sci.">
        <title>Non-contiguous finished genome sequence and contextual data of the filamentous soil bacterium Ktedonobacter racemifer type strain (SOSP1-21).</title>
        <authorList>
            <person name="Chang Y.J."/>
            <person name="Land M."/>
            <person name="Hauser L."/>
            <person name="Chertkov O."/>
            <person name="Del Rio T.G."/>
            <person name="Nolan M."/>
            <person name="Copeland A."/>
            <person name="Tice H."/>
            <person name="Cheng J.F."/>
            <person name="Lucas S."/>
            <person name="Han C."/>
            <person name="Goodwin L."/>
            <person name="Pitluck S."/>
            <person name="Ivanova N."/>
            <person name="Ovchinikova G."/>
            <person name="Pati A."/>
            <person name="Chen A."/>
            <person name="Palaniappan K."/>
            <person name="Mavromatis K."/>
            <person name="Liolios K."/>
            <person name="Brettin T."/>
            <person name="Fiebig A."/>
            <person name="Rohde M."/>
            <person name="Abt B."/>
            <person name="Goker M."/>
            <person name="Detter J.C."/>
            <person name="Woyke T."/>
            <person name="Bristow J."/>
            <person name="Eisen J.A."/>
            <person name="Markowitz V."/>
            <person name="Hugenholtz P."/>
            <person name="Kyrpides N.C."/>
            <person name="Klenk H.P."/>
            <person name="Lapidus A."/>
        </authorList>
    </citation>
    <scope>NUCLEOTIDE SEQUENCE [LARGE SCALE GENOMIC DNA]</scope>
    <source>
        <strain evidence="2">DSM 44963</strain>
    </source>
</reference>
<dbReference type="eggNOG" id="COG4759">
    <property type="taxonomic scope" value="Bacteria"/>
</dbReference>